<evidence type="ECO:0000313" key="4">
    <source>
        <dbReference type="Proteomes" id="UP000054302"/>
    </source>
</evidence>
<feature type="compositionally biased region" description="Basic and acidic residues" evidence="1">
    <location>
        <begin position="18"/>
        <end position="27"/>
    </location>
</feature>
<reference evidence="3 4" key="1">
    <citation type="submission" date="2015-01" db="EMBL/GenBank/DDBJ databases">
        <title>The Genome Sequence of Exophiala mesophila CBS40295.</title>
        <authorList>
            <consortium name="The Broad Institute Genomics Platform"/>
            <person name="Cuomo C."/>
            <person name="de Hoog S."/>
            <person name="Gorbushina A."/>
            <person name="Stielow B."/>
            <person name="Teixiera M."/>
            <person name="Abouelleil A."/>
            <person name="Chapman S.B."/>
            <person name="Priest M."/>
            <person name="Young S.K."/>
            <person name="Wortman J."/>
            <person name="Nusbaum C."/>
            <person name="Birren B."/>
        </authorList>
    </citation>
    <scope>NUCLEOTIDE SEQUENCE [LARGE SCALE GENOMIC DNA]</scope>
    <source>
        <strain evidence="3 4">CBS 40295</strain>
    </source>
</reference>
<dbReference type="Gene3D" id="1.10.167.10">
    <property type="entry name" value="Regulator of G-protein Signalling 4, domain 2"/>
    <property type="match status" value="1"/>
</dbReference>
<dbReference type="PANTHER" id="PTHR39466:SF1">
    <property type="entry name" value="RGS DOMAIN-CONTAINING PROTEIN"/>
    <property type="match status" value="1"/>
</dbReference>
<feature type="transmembrane region" description="Helical" evidence="2">
    <location>
        <begin position="322"/>
        <end position="346"/>
    </location>
</feature>
<dbReference type="InterPro" id="IPR044926">
    <property type="entry name" value="RGS_subdomain_2"/>
</dbReference>
<keyword evidence="2" id="KW-0812">Transmembrane</keyword>
<evidence type="ECO:0000313" key="3">
    <source>
        <dbReference type="EMBL" id="KIV95523.1"/>
    </source>
</evidence>
<dbReference type="RefSeq" id="XP_016227097.1">
    <property type="nucleotide sequence ID" value="XM_016367579.1"/>
</dbReference>
<dbReference type="Proteomes" id="UP000054302">
    <property type="component" value="Unassembled WGS sequence"/>
</dbReference>
<dbReference type="VEuPathDB" id="FungiDB:PV10_03167"/>
<feature type="region of interest" description="Disordered" evidence="1">
    <location>
        <begin position="14"/>
        <end position="34"/>
    </location>
</feature>
<evidence type="ECO:0000256" key="1">
    <source>
        <dbReference type="SAM" id="MobiDB-lite"/>
    </source>
</evidence>
<dbReference type="AlphaFoldDB" id="A0A0D2A9A7"/>
<keyword evidence="2" id="KW-1133">Transmembrane helix</keyword>
<accession>A0A0D2A9A7</accession>
<proteinExistence type="predicted"/>
<dbReference type="EMBL" id="KN847521">
    <property type="protein sequence ID" value="KIV95523.1"/>
    <property type="molecule type" value="Genomic_DNA"/>
</dbReference>
<feature type="compositionally biased region" description="Polar residues" evidence="1">
    <location>
        <begin position="162"/>
        <end position="175"/>
    </location>
</feature>
<dbReference type="SUPFAM" id="SSF48097">
    <property type="entry name" value="Regulator of G-protein signaling, RGS"/>
    <property type="match status" value="1"/>
</dbReference>
<gene>
    <name evidence="3" type="ORF">PV10_03167</name>
</gene>
<evidence type="ECO:0000256" key="2">
    <source>
        <dbReference type="SAM" id="Phobius"/>
    </source>
</evidence>
<dbReference type="InterPro" id="IPR036305">
    <property type="entry name" value="RGS_sf"/>
</dbReference>
<dbReference type="OrthoDB" id="3232309at2759"/>
<keyword evidence="2" id="KW-0472">Membrane</keyword>
<feature type="transmembrane region" description="Helical" evidence="2">
    <location>
        <begin position="423"/>
        <end position="445"/>
    </location>
</feature>
<dbReference type="PANTHER" id="PTHR39466">
    <property type="entry name" value="RGS DOMAIN-CONTAINING PROTEIN"/>
    <property type="match status" value="1"/>
</dbReference>
<protein>
    <recommendedName>
        <fullName evidence="5">RGS domain-containing protein</fullName>
    </recommendedName>
</protein>
<dbReference type="OMA" id="RVIATYI"/>
<organism evidence="3 4">
    <name type="scientific">Exophiala mesophila</name>
    <name type="common">Black yeast-like fungus</name>
    <dbReference type="NCBI Taxonomy" id="212818"/>
    <lineage>
        <taxon>Eukaryota</taxon>
        <taxon>Fungi</taxon>
        <taxon>Dikarya</taxon>
        <taxon>Ascomycota</taxon>
        <taxon>Pezizomycotina</taxon>
        <taxon>Eurotiomycetes</taxon>
        <taxon>Chaetothyriomycetidae</taxon>
        <taxon>Chaetothyriales</taxon>
        <taxon>Herpotrichiellaceae</taxon>
        <taxon>Exophiala</taxon>
    </lineage>
</organism>
<name>A0A0D2A9A7_EXOME</name>
<feature type="region of interest" description="Disordered" evidence="1">
    <location>
        <begin position="142"/>
        <end position="175"/>
    </location>
</feature>
<dbReference type="HOGENOM" id="CLU_041181_1_0_1"/>
<sequence length="451" mass="50189">MVLSLNYRRPAYVSDSRQSLDSEKGGKSESVTSSGSCPYGIPDALSFDKIISGGTCPPVTTREFMDFLFHIEHDAENLQFYLWYRDYCKRFAELPESEQKLAPEWTAEDALAEKTGGEKEKLPKKIDPQAAAVLKGTDFDTNAKNAMPEAAPNPFNTPPRTPSHSATDGDSVTQSTGVWTDDMPSLQSETFNHSKKSEQAFSEAGVLQPFTIQPFREEISRIIAIYIALDSARLLNLSAKERAVVLKALSITTHPSAFRDVIATVEWSLRHQAHPNFIRWTICNGNPPRQTFARGLGVGGIVAGIVYAIVITLSSANRGWRALAFLGLFIGIATLFAAWKGMCVVLHGMHHRHLRPWELFSDSDDSESDFSLGKGSFDSLGSANSYEDEPWVAKYEKRNIIRRIFDREVWIQEPMLRQIQDTIFVQALITAFIISAVITAIFLAVPAGNFF</sequence>
<evidence type="ECO:0008006" key="5">
    <source>
        <dbReference type="Google" id="ProtNLM"/>
    </source>
</evidence>
<dbReference type="STRING" id="212818.A0A0D2A9A7"/>
<feature type="transmembrane region" description="Helical" evidence="2">
    <location>
        <begin position="296"/>
        <end position="316"/>
    </location>
</feature>
<keyword evidence="4" id="KW-1185">Reference proteome</keyword>
<dbReference type="GeneID" id="27321012"/>